<feature type="compositionally biased region" description="Low complexity" evidence="1">
    <location>
        <begin position="122"/>
        <end position="162"/>
    </location>
</feature>
<feature type="compositionally biased region" description="Polar residues" evidence="1">
    <location>
        <begin position="220"/>
        <end position="234"/>
    </location>
</feature>
<feature type="region of interest" description="Disordered" evidence="1">
    <location>
        <begin position="1"/>
        <end position="451"/>
    </location>
</feature>
<gene>
    <name evidence="3" type="ORF">ACFSUQ_06865</name>
</gene>
<organism evidence="3 4">
    <name type="scientific">Gulosibacter bifidus</name>
    <dbReference type="NCBI Taxonomy" id="272239"/>
    <lineage>
        <taxon>Bacteria</taxon>
        <taxon>Bacillati</taxon>
        <taxon>Actinomycetota</taxon>
        <taxon>Actinomycetes</taxon>
        <taxon>Micrococcales</taxon>
        <taxon>Microbacteriaceae</taxon>
        <taxon>Gulosibacter</taxon>
    </lineage>
</organism>
<reference evidence="4" key="1">
    <citation type="journal article" date="2019" name="Int. J. Syst. Evol. Microbiol.">
        <title>The Global Catalogue of Microorganisms (GCM) 10K type strain sequencing project: providing services to taxonomists for standard genome sequencing and annotation.</title>
        <authorList>
            <consortium name="The Broad Institute Genomics Platform"/>
            <consortium name="The Broad Institute Genome Sequencing Center for Infectious Disease"/>
            <person name="Wu L."/>
            <person name="Ma J."/>
        </authorList>
    </citation>
    <scope>NUCLEOTIDE SEQUENCE [LARGE SCALE GENOMIC DNA]</scope>
    <source>
        <strain evidence="4">TISTR 1511</strain>
    </source>
</reference>
<comment type="caution">
    <text evidence="3">The sequence shown here is derived from an EMBL/GenBank/DDBJ whole genome shotgun (WGS) entry which is preliminary data.</text>
</comment>
<feature type="region of interest" description="Disordered" evidence="1">
    <location>
        <begin position="570"/>
        <end position="603"/>
    </location>
</feature>
<protein>
    <submittedName>
        <fullName evidence="3">Uncharacterized protein</fullName>
    </submittedName>
</protein>
<feature type="compositionally biased region" description="Basic and acidic residues" evidence="1">
    <location>
        <begin position="386"/>
        <end position="396"/>
    </location>
</feature>
<dbReference type="EMBL" id="JBHUNF010000004">
    <property type="protein sequence ID" value="MFD2675012.1"/>
    <property type="molecule type" value="Genomic_DNA"/>
</dbReference>
<name>A0ABW5RLV7_9MICO</name>
<feature type="compositionally biased region" description="Polar residues" evidence="1">
    <location>
        <begin position="370"/>
        <end position="379"/>
    </location>
</feature>
<feature type="compositionally biased region" description="Polar residues" evidence="1">
    <location>
        <begin position="72"/>
        <end position="84"/>
    </location>
</feature>
<feature type="compositionally biased region" description="Basic residues" evidence="1">
    <location>
        <begin position="429"/>
        <end position="439"/>
    </location>
</feature>
<feature type="compositionally biased region" description="Low complexity" evidence="1">
    <location>
        <begin position="198"/>
        <end position="219"/>
    </location>
</feature>
<feature type="compositionally biased region" description="Low complexity" evidence="1">
    <location>
        <begin position="41"/>
        <end position="54"/>
    </location>
</feature>
<feature type="compositionally biased region" description="Gly residues" evidence="1">
    <location>
        <begin position="514"/>
        <end position="530"/>
    </location>
</feature>
<feature type="compositionally biased region" description="Low complexity" evidence="1">
    <location>
        <begin position="87"/>
        <end position="114"/>
    </location>
</feature>
<keyword evidence="2" id="KW-1133">Transmembrane helix</keyword>
<dbReference type="Proteomes" id="UP001597453">
    <property type="component" value="Unassembled WGS sequence"/>
</dbReference>
<sequence length="733" mass="74761">MMRRPGGGQPDPFAVGTSDYDADDFFSQFTPKRVTSAEDVANASAESQAGSSGEPQLPSRRSRRRFQPKLYDTSQVPEVSSQSGGDAEAASSAQPSVPAPAAASEPAASAQPATPAKPAPAQPAQQAPQQQPEQPAMPEQPAQPQQSPFSAPDAAGSGDASMPPMPPLPPQSPFQPPKTVQMPQAPRSNAAEPAENGAPTVQMPQAPQTPAAPAPQRQTGDTQTGDAQRETPQADQPKDVAARDRRNAPSLPEPGMQQGSPMDNSFTQVIKGLPQDPADQPIAAPQFDKTGVVPLPALPAADPQQRAARDRAAAFYTGEVPPNAQPSQPRSNWAQPTPPSFAANTGEQAEPPVAPKAVTPGQEPIDSPFISDSTSQPAASASAGHGRSEPEVDDFARMLGFGDDENEPEAPASNGFAAGSVADAGLSKPRNRSWKRRGGAKSNGSTQVEVPDPAAGALGAAGVASANAAVEAAAAAPDSPFMGSTAPVQNPPAYDGANWQQSASNDADLISGSATGGASGFGGGGSGGGESSIPERRRGVAMIMIAAAAALVLILGTLVITGLFGGGKDEATAPDSNQEQSEPAPNSEGNGEASPSDSETEAPAADFEPVAFTSESGNIRCQITKESGVACQILERNFSLPDGECRGQNYSGAAVGLDAEGATFPCLQGDLQGSAIPYDQEVKAGQYTCAISFETGVRCDNGKGSQFVLEYETGILVTGNPSPNPHPDVAPLG</sequence>
<feature type="region of interest" description="Disordered" evidence="1">
    <location>
        <begin position="507"/>
        <end position="533"/>
    </location>
</feature>
<keyword evidence="4" id="KW-1185">Reference proteome</keyword>
<evidence type="ECO:0000313" key="3">
    <source>
        <dbReference type="EMBL" id="MFD2675012.1"/>
    </source>
</evidence>
<keyword evidence="2" id="KW-0472">Membrane</keyword>
<feature type="compositionally biased region" description="Pro residues" evidence="1">
    <location>
        <begin position="163"/>
        <end position="176"/>
    </location>
</feature>
<feature type="compositionally biased region" description="Basic and acidic residues" evidence="1">
    <location>
        <begin position="236"/>
        <end position="247"/>
    </location>
</feature>
<evidence type="ECO:0000256" key="1">
    <source>
        <dbReference type="SAM" id="MobiDB-lite"/>
    </source>
</evidence>
<proteinExistence type="predicted"/>
<feature type="transmembrane region" description="Helical" evidence="2">
    <location>
        <begin position="540"/>
        <end position="564"/>
    </location>
</feature>
<feature type="compositionally biased region" description="Polar residues" evidence="1">
    <location>
        <begin position="574"/>
        <end position="597"/>
    </location>
</feature>
<evidence type="ECO:0000313" key="4">
    <source>
        <dbReference type="Proteomes" id="UP001597453"/>
    </source>
</evidence>
<feature type="compositionally biased region" description="Low complexity" evidence="1">
    <location>
        <begin position="274"/>
        <end position="306"/>
    </location>
</feature>
<evidence type="ECO:0000256" key="2">
    <source>
        <dbReference type="SAM" id="Phobius"/>
    </source>
</evidence>
<keyword evidence="2" id="KW-0812">Transmembrane</keyword>
<accession>A0ABW5RLV7</accession>
<feature type="compositionally biased region" description="Polar residues" evidence="1">
    <location>
        <begin position="325"/>
        <end position="335"/>
    </location>
</feature>
<feature type="compositionally biased region" description="Polar residues" evidence="1">
    <location>
        <begin position="257"/>
        <end position="268"/>
    </location>
</feature>